<keyword evidence="4" id="KW-1185">Reference proteome</keyword>
<dbReference type="InterPro" id="IPR023393">
    <property type="entry name" value="START-like_dom_sf"/>
</dbReference>
<protein>
    <submittedName>
        <fullName evidence="3">SRPBCC domain-containing protein</fullName>
    </submittedName>
</protein>
<proteinExistence type="inferred from homology"/>
<evidence type="ECO:0000313" key="4">
    <source>
        <dbReference type="Proteomes" id="UP001618531"/>
    </source>
</evidence>
<gene>
    <name evidence="3" type="ORF">ACINKY_00170</name>
</gene>
<comment type="caution">
    <text evidence="3">The sequence shown here is derived from an EMBL/GenBank/DDBJ whole genome shotgun (WGS) entry which is preliminary data.</text>
</comment>
<dbReference type="RefSeq" id="WP_402869979.1">
    <property type="nucleotide sequence ID" value="NZ_JBIYSL010000001.1"/>
</dbReference>
<organism evidence="3 4">
    <name type="scientific">Paenibacillus illinoisensis</name>
    <dbReference type="NCBI Taxonomy" id="59845"/>
    <lineage>
        <taxon>Bacteria</taxon>
        <taxon>Bacillati</taxon>
        <taxon>Bacillota</taxon>
        <taxon>Bacilli</taxon>
        <taxon>Bacillales</taxon>
        <taxon>Paenibacillaceae</taxon>
        <taxon>Paenibacillus</taxon>
    </lineage>
</organism>
<dbReference type="SUPFAM" id="SSF55961">
    <property type="entry name" value="Bet v1-like"/>
    <property type="match status" value="1"/>
</dbReference>
<dbReference type="Pfam" id="PF08327">
    <property type="entry name" value="AHSA1"/>
    <property type="match status" value="1"/>
</dbReference>
<comment type="similarity">
    <text evidence="1">Belongs to the AHA1 family.</text>
</comment>
<evidence type="ECO:0000313" key="3">
    <source>
        <dbReference type="EMBL" id="MFK0520596.1"/>
    </source>
</evidence>
<sequence>MGRTSAVTLTIKRRFAASSEQVFDAWLDSNIMKKWLFTTEITNKVTQSDPRVGGSWEVVDHRQGKDYRAIGEYINIRRPNTLAFTFAMPQFSDTKDLIKVNIAATGQGSEMTFIQDMVVLHEEDWTAGDIEKAEREYITSSEQGWSLMFDGLQQLLETGEVNNP</sequence>
<dbReference type="EMBL" id="JBIYSL010000001">
    <property type="protein sequence ID" value="MFK0520596.1"/>
    <property type="molecule type" value="Genomic_DNA"/>
</dbReference>
<evidence type="ECO:0000256" key="1">
    <source>
        <dbReference type="ARBA" id="ARBA00006817"/>
    </source>
</evidence>
<name>A0ABW8HM75_9BACL</name>
<dbReference type="InterPro" id="IPR013538">
    <property type="entry name" value="ASHA1/2-like_C"/>
</dbReference>
<reference evidence="3 4" key="1">
    <citation type="submission" date="2024-11" db="EMBL/GenBank/DDBJ databases">
        <title>Identification and Characterization of a Novel Fosfomycin Bacillithiol Transferase FosB8 in Paenibacillus illinoisensis.</title>
        <authorList>
            <person name="Lu W."/>
        </authorList>
    </citation>
    <scope>NUCLEOTIDE SEQUENCE [LARGE SCALE GENOMIC DNA]</scope>
    <source>
        <strain evidence="3 4">WP77</strain>
    </source>
</reference>
<dbReference type="Gene3D" id="3.30.530.20">
    <property type="match status" value="1"/>
</dbReference>
<accession>A0ABW8HM75</accession>
<dbReference type="Proteomes" id="UP001618531">
    <property type="component" value="Unassembled WGS sequence"/>
</dbReference>
<feature type="domain" description="Activator of Hsp90 ATPase homologue 1/2-like C-terminal" evidence="2">
    <location>
        <begin position="17"/>
        <end position="157"/>
    </location>
</feature>
<dbReference type="CDD" id="cd07814">
    <property type="entry name" value="SRPBCC_CalC_Aha1-like"/>
    <property type="match status" value="1"/>
</dbReference>
<evidence type="ECO:0000259" key="2">
    <source>
        <dbReference type="Pfam" id="PF08327"/>
    </source>
</evidence>